<dbReference type="Pfam" id="PF00884">
    <property type="entry name" value="Sulfatase"/>
    <property type="match status" value="1"/>
</dbReference>
<protein>
    <submittedName>
        <fullName evidence="9">Alkaline phosphatase family protein</fullName>
    </submittedName>
</protein>
<dbReference type="OrthoDB" id="5901192at2"/>
<dbReference type="InterPro" id="IPR017850">
    <property type="entry name" value="Alkaline_phosphatase_core_sf"/>
</dbReference>
<proteinExistence type="predicted"/>
<keyword evidence="5 7" id="KW-1133">Transmembrane helix</keyword>
<evidence type="ECO:0000256" key="1">
    <source>
        <dbReference type="ARBA" id="ARBA00004651"/>
    </source>
</evidence>
<dbReference type="RefSeq" id="WP_160198669.1">
    <property type="nucleotide sequence ID" value="NZ_QXXA01000024.1"/>
</dbReference>
<keyword evidence="4 7" id="KW-0812">Transmembrane</keyword>
<dbReference type="EMBL" id="QXXA01000024">
    <property type="protein sequence ID" value="NBI08208.1"/>
    <property type="molecule type" value="Genomic_DNA"/>
</dbReference>
<feature type="transmembrane region" description="Helical" evidence="7">
    <location>
        <begin position="147"/>
        <end position="170"/>
    </location>
</feature>
<evidence type="ECO:0000256" key="6">
    <source>
        <dbReference type="ARBA" id="ARBA00023136"/>
    </source>
</evidence>
<evidence type="ECO:0000256" key="4">
    <source>
        <dbReference type="ARBA" id="ARBA00022692"/>
    </source>
</evidence>
<evidence type="ECO:0000313" key="9">
    <source>
        <dbReference type="EMBL" id="NBI08208.1"/>
    </source>
</evidence>
<feature type="transmembrane region" description="Helical" evidence="7">
    <location>
        <begin position="12"/>
        <end position="31"/>
    </location>
</feature>
<feature type="transmembrane region" description="Helical" evidence="7">
    <location>
        <begin position="67"/>
        <end position="86"/>
    </location>
</feature>
<dbReference type="Gene3D" id="3.30.1120.170">
    <property type="match status" value="1"/>
</dbReference>
<reference evidence="9 10" key="1">
    <citation type="submission" date="2018-08" db="EMBL/GenBank/DDBJ databases">
        <title>Murine metabolic-syndrome-specific gut microbial biobank.</title>
        <authorList>
            <person name="Liu C."/>
        </authorList>
    </citation>
    <scope>NUCLEOTIDE SEQUENCE [LARGE SCALE GENOMIC DNA]</scope>
    <source>
        <strain evidence="9 10">583</strain>
    </source>
</reference>
<dbReference type="Gene3D" id="3.40.720.10">
    <property type="entry name" value="Alkaline Phosphatase, subunit A"/>
    <property type="match status" value="1"/>
</dbReference>
<sequence>MNKIFKNINLLFYFFISLLFMEIIFRVATIGEIKYQGLMLSAIFMLTLSIIFFLLSNFLKGWCQITFASFLLIAIGVIYSSQIVYYKFFRTFYSVFSAGNTSQVLEFSNDILNVTQKNVKWILLLLLPSLIVIIFGKKKIISYRVKWFYKVALIGCIISTHIIGLITIFLSEREQYSPYDLYFNNNSINLSVNKLGLITTMRLDLQRLLTGWSPKLRKPNIDIVAYSNKDFKEEKIEYNTMNINFDNLIDIEKNSTIKEIHNYFNTIEPTSKNEYTGKYEGYNLIFITAESFAPYAVHKDLTPTLYKMINEGYNFTNFYNPIWNVSTTDGEYVACTSLIPKSGVWSFDKSSNNYLPFVMGNQFKKLGYKTLAYHNHSYKYYNRHLSHPNMGYDYKGLGNGLNVKKTWPESDLEMMEKTIPEYIDNEPFHTYYMTVSGHMQYNFFGNQIAHKNKNLVNHLNYSTEAKAYIATQIELDKALKYLLDKLEEKNIADKTLIVLSADHYPYGLKDKTINELSGHKVEKNFEIYKSPLIIYTADMNTVTIDKPCSSLDIIPTISNLLGLEYDSRLLMGKDIFSDSDPLVMFLNRSYITDKGRYNAVNKKFTPNEGEIIEKEYTDMISYIVDTKFYYSAKILETDYYNKVLEEYKKKAK</sequence>
<dbReference type="InterPro" id="IPR050448">
    <property type="entry name" value="OpgB/LTA_synthase_biosynth"/>
</dbReference>
<name>A0A845R3N4_9CLOT</name>
<comment type="pathway">
    <text evidence="2">Cell wall biogenesis; lipoteichoic acid biosynthesis.</text>
</comment>
<dbReference type="AlphaFoldDB" id="A0A845R3N4"/>
<organism evidence="9 10">
    <name type="scientific">Senegalia massiliensis</name>
    <dbReference type="NCBI Taxonomy" id="1720316"/>
    <lineage>
        <taxon>Bacteria</taxon>
        <taxon>Bacillati</taxon>
        <taxon>Bacillota</taxon>
        <taxon>Clostridia</taxon>
        <taxon>Eubacteriales</taxon>
        <taxon>Clostridiaceae</taxon>
        <taxon>Senegalia</taxon>
    </lineage>
</organism>
<comment type="caution">
    <text evidence="9">The sequence shown here is derived from an EMBL/GenBank/DDBJ whole genome shotgun (WGS) entry which is preliminary data.</text>
</comment>
<evidence type="ECO:0000313" key="10">
    <source>
        <dbReference type="Proteomes" id="UP000467132"/>
    </source>
</evidence>
<evidence type="ECO:0000256" key="7">
    <source>
        <dbReference type="SAM" id="Phobius"/>
    </source>
</evidence>
<dbReference type="Proteomes" id="UP000467132">
    <property type="component" value="Unassembled WGS sequence"/>
</dbReference>
<dbReference type="PANTHER" id="PTHR47371">
    <property type="entry name" value="LIPOTEICHOIC ACID SYNTHASE"/>
    <property type="match status" value="1"/>
</dbReference>
<keyword evidence="3" id="KW-1003">Cell membrane</keyword>
<dbReference type="PANTHER" id="PTHR47371:SF3">
    <property type="entry name" value="PHOSPHOGLYCEROL TRANSFERASE I"/>
    <property type="match status" value="1"/>
</dbReference>
<gene>
    <name evidence="9" type="ORF">D3Z33_15215</name>
</gene>
<evidence type="ECO:0000256" key="3">
    <source>
        <dbReference type="ARBA" id="ARBA00022475"/>
    </source>
</evidence>
<feature type="transmembrane region" description="Helical" evidence="7">
    <location>
        <begin position="118"/>
        <end position="135"/>
    </location>
</feature>
<dbReference type="CDD" id="cd16015">
    <property type="entry name" value="LTA_synthase"/>
    <property type="match status" value="1"/>
</dbReference>
<dbReference type="GO" id="GO:0005886">
    <property type="term" value="C:plasma membrane"/>
    <property type="evidence" value="ECO:0007669"/>
    <property type="project" value="UniProtKB-SubCell"/>
</dbReference>
<accession>A0A845R3N4</accession>
<keyword evidence="10" id="KW-1185">Reference proteome</keyword>
<evidence type="ECO:0000256" key="5">
    <source>
        <dbReference type="ARBA" id="ARBA00022989"/>
    </source>
</evidence>
<dbReference type="InterPro" id="IPR000917">
    <property type="entry name" value="Sulfatase_N"/>
</dbReference>
<keyword evidence="6 7" id="KW-0472">Membrane</keyword>
<comment type="subcellular location">
    <subcellularLocation>
        <location evidence="1">Cell membrane</location>
        <topology evidence="1">Multi-pass membrane protein</topology>
    </subcellularLocation>
</comment>
<dbReference type="SUPFAM" id="SSF53649">
    <property type="entry name" value="Alkaline phosphatase-like"/>
    <property type="match status" value="1"/>
</dbReference>
<evidence type="ECO:0000256" key="2">
    <source>
        <dbReference type="ARBA" id="ARBA00004936"/>
    </source>
</evidence>
<feature type="transmembrane region" description="Helical" evidence="7">
    <location>
        <begin position="37"/>
        <end position="55"/>
    </location>
</feature>
<evidence type="ECO:0000259" key="8">
    <source>
        <dbReference type="Pfam" id="PF00884"/>
    </source>
</evidence>
<feature type="domain" description="Sulfatase N-terminal" evidence="8">
    <location>
        <begin position="283"/>
        <end position="562"/>
    </location>
</feature>